<dbReference type="InterPro" id="IPR001387">
    <property type="entry name" value="Cro/C1-type_HTH"/>
</dbReference>
<dbReference type="Gene3D" id="1.10.260.40">
    <property type="entry name" value="lambda repressor-like DNA-binding domains"/>
    <property type="match status" value="1"/>
</dbReference>
<protein>
    <submittedName>
        <fullName evidence="2">Helix-turn-helix family protein</fullName>
    </submittedName>
</protein>
<accession>A0A009IGC9</accession>
<dbReference type="SUPFAM" id="SSF47413">
    <property type="entry name" value="lambda repressor-like DNA-binding domains"/>
    <property type="match status" value="1"/>
</dbReference>
<name>A0A009IGC9_ACIB9</name>
<dbReference type="RefSeq" id="WP_000833465.1">
    <property type="nucleotide sequence ID" value="NZ_JEWH01000078.1"/>
</dbReference>
<gene>
    <name evidence="2" type="ORF">J512_3853</name>
</gene>
<comment type="caution">
    <text evidence="2">The sequence shown here is derived from an EMBL/GenBank/DDBJ whole genome shotgun (WGS) entry which is preliminary data.</text>
</comment>
<dbReference type="CDD" id="cd00093">
    <property type="entry name" value="HTH_XRE"/>
    <property type="match status" value="1"/>
</dbReference>
<dbReference type="PATRIC" id="fig|1310613.3.peg.3684"/>
<evidence type="ECO:0000313" key="2">
    <source>
        <dbReference type="EMBL" id="EXB03684.1"/>
    </source>
</evidence>
<dbReference type="InterPro" id="IPR010982">
    <property type="entry name" value="Lambda_DNA-bd_dom_sf"/>
</dbReference>
<feature type="domain" description="HTH cro/C1-type" evidence="1">
    <location>
        <begin position="27"/>
        <end position="72"/>
    </location>
</feature>
<evidence type="ECO:0000259" key="1">
    <source>
        <dbReference type="PROSITE" id="PS50943"/>
    </source>
</evidence>
<dbReference type="Proteomes" id="UP000020595">
    <property type="component" value="Unassembled WGS sequence"/>
</dbReference>
<dbReference type="Pfam" id="PF01381">
    <property type="entry name" value="HTH_3"/>
    <property type="match status" value="1"/>
</dbReference>
<dbReference type="GO" id="GO:0003677">
    <property type="term" value="F:DNA binding"/>
    <property type="evidence" value="ECO:0007669"/>
    <property type="project" value="InterPro"/>
</dbReference>
<proteinExistence type="predicted"/>
<dbReference type="PROSITE" id="PS50943">
    <property type="entry name" value="HTH_CROC1"/>
    <property type="match status" value="1"/>
</dbReference>
<dbReference type="EMBL" id="JEWH01000078">
    <property type="protein sequence ID" value="EXB03684.1"/>
    <property type="molecule type" value="Genomic_DNA"/>
</dbReference>
<evidence type="ECO:0000313" key="3">
    <source>
        <dbReference type="Proteomes" id="UP000020595"/>
    </source>
</evidence>
<dbReference type="SMART" id="SM00530">
    <property type="entry name" value="HTH_XRE"/>
    <property type="match status" value="1"/>
</dbReference>
<reference evidence="2 3" key="1">
    <citation type="submission" date="2014-02" db="EMBL/GenBank/DDBJ databases">
        <title>Comparative genomics and transcriptomics to identify genetic mechanisms underlying the emergence of carbapenem resistant Acinetobacter baumannii (CRAb).</title>
        <authorList>
            <person name="Harris A.D."/>
            <person name="Johnson K.J."/>
            <person name="George J."/>
            <person name="Shefchek K."/>
            <person name="Daugherty S.C."/>
            <person name="Parankush S."/>
            <person name="Sadzewicz L."/>
            <person name="Tallon L."/>
            <person name="Sengamalay N."/>
            <person name="Hazen T.H."/>
            <person name="Rasko D.A."/>
        </authorList>
    </citation>
    <scope>NUCLEOTIDE SEQUENCE [LARGE SCALE GENOMIC DNA]</scope>
    <source>
        <strain evidence="2 3">1295743</strain>
    </source>
</reference>
<organism evidence="2 3">
    <name type="scientific">Acinetobacter baumannii (strain 1295743)</name>
    <dbReference type="NCBI Taxonomy" id="1310613"/>
    <lineage>
        <taxon>Bacteria</taxon>
        <taxon>Pseudomonadati</taxon>
        <taxon>Pseudomonadota</taxon>
        <taxon>Gammaproteobacteria</taxon>
        <taxon>Moraxellales</taxon>
        <taxon>Moraxellaceae</taxon>
        <taxon>Acinetobacter</taxon>
        <taxon>Acinetobacter calcoaceticus/baumannii complex</taxon>
    </lineage>
</organism>
<dbReference type="AlphaFoldDB" id="A0A009IGC9"/>
<sequence>MKSAATNTKRKLTVAQYLDAQLNASDLNQSQLAEIMGINQNMVSFIVRGKSKLPLERVRAMADALKIDAKDLFMRCLEEYMPHLLEEMEAMIEQPLITDAESNLIKQIREANAGHNFEFFNNPRQKEAFDAFLETLKAS</sequence>